<dbReference type="CDD" id="cd07247">
    <property type="entry name" value="SgaA_N_like"/>
    <property type="match status" value="2"/>
</dbReference>
<dbReference type="PROSITE" id="PS51819">
    <property type="entry name" value="VOC"/>
    <property type="match status" value="2"/>
</dbReference>
<dbReference type="AlphaFoldDB" id="A0A5C4JG96"/>
<evidence type="ECO:0000313" key="2">
    <source>
        <dbReference type="EMBL" id="TMR03823.1"/>
    </source>
</evidence>
<proteinExistence type="predicted"/>
<accession>A0A5C4JG96</accession>
<evidence type="ECO:0000313" key="3">
    <source>
        <dbReference type="Proteomes" id="UP000309174"/>
    </source>
</evidence>
<name>A0A5C4JG96_9ACTN</name>
<dbReference type="RefSeq" id="WP_138644693.1">
    <property type="nucleotide sequence ID" value="NZ_VCKW01000035.1"/>
</dbReference>
<dbReference type="PANTHER" id="PTHR33993:SF14">
    <property type="entry name" value="GB|AAF24581.1"/>
    <property type="match status" value="1"/>
</dbReference>
<dbReference type="InterPro" id="IPR052164">
    <property type="entry name" value="Anthracycline_SecMetBiosynth"/>
</dbReference>
<protein>
    <submittedName>
        <fullName evidence="2">VOC family protein</fullName>
    </submittedName>
</protein>
<feature type="domain" description="VOC" evidence="1">
    <location>
        <begin position="11"/>
        <end position="128"/>
    </location>
</feature>
<dbReference type="InterPro" id="IPR029068">
    <property type="entry name" value="Glyas_Bleomycin-R_OHBP_Dase"/>
</dbReference>
<dbReference type="EMBL" id="VCKW01000035">
    <property type="protein sequence ID" value="TMR03823.1"/>
    <property type="molecule type" value="Genomic_DNA"/>
</dbReference>
<dbReference type="Gene3D" id="3.10.180.10">
    <property type="entry name" value="2,3-Dihydroxybiphenyl 1,2-Dioxygenase, domain 1"/>
    <property type="match status" value="2"/>
</dbReference>
<dbReference type="Pfam" id="PF00903">
    <property type="entry name" value="Glyoxalase"/>
    <property type="match status" value="2"/>
</dbReference>
<sequence length="269" mass="29075">MPEVTQHAPGTAAWAQLTSPDVGASKEFYRGVFGWHSYTLALGAWGDNEVLTLDGAQGPEVARVNSLADDAEPASWTCYFRVDDLEAKLDAVRAAGGAVSVEPADVADLGRMALCSDPQGADFALWLPYNLEGAGVIDEPGAMCWVELASTDVEDARRFYGKVFGWTPVDRSYYAPSYTNWKLGDWSVAGMLPIEEWWPAGFPPHWIPYFWVTDCDATARRAAELGARVHVPPTDIRPGRFSVMTDPAGARLAVITPDVAGRAAAPARA</sequence>
<dbReference type="InterPro" id="IPR004360">
    <property type="entry name" value="Glyas_Fos-R_dOase_dom"/>
</dbReference>
<feature type="domain" description="VOC" evidence="1">
    <location>
        <begin position="142"/>
        <end position="257"/>
    </location>
</feature>
<comment type="caution">
    <text evidence="2">The sequence shown here is derived from an EMBL/GenBank/DDBJ whole genome shotgun (WGS) entry which is preliminary data.</text>
</comment>
<organism evidence="2 3">
    <name type="scientific">Actinomadura soli</name>
    <dbReference type="NCBI Taxonomy" id="2508997"/>
    <lineage>
        <taxon>Bacteria</taxon>
        <taxon>Bacillati</taxon>
        <taxon>Actinomycetota</taxon>
        <taxon>Actinomycetes</taxon>
        <taxon>Streptosporangiales</taxon>
        <taxon>Thermomonosporaceae</taxon>
        <taxon>Actinomadura</taxon>
    </lineage>
</organism>
<dbReference type="Proteomes" id="UP000309174">
    <property type="component" value="Unassembled WGS sequence"/>
</dbReference>
<keyword evidence="3" id="KW-1185">Reference proteome</keyword>
<reference evidence="2 3" key="1">
    <citation type="submission" date="2019-05" db="EMBL/GenBank/DDBJ databases">
        <title>Draft genome sequence of Actinomadura sp. 14C53.</title>
        <authorList>
            <person name="Saricaoglu S."/>
            <person name="Isik K."/>
        </authorList>
    </citation>
    <scope>NUCLEOTIDE SEQUENCE [LARGE SCALE GENOMIC DNA]</scope>
    <source>
        <strain evidence="2 3">14C53</strain>
    </source>
</reference>
<dbReference type="SUPFAM" id="SSF54593">
    <property type="entry name" value="Glyoxalase/Bleomycin resistance protein/Dihydroxybiphenyl dioxygenase"/>
    <property type="match status" value="2"/>
</dbReference>
<dbReference type="OrthoDB" id="9793039at2"/>
<gene>
    <name evidence="2" type="ORF">ETD83_09475</name>
</gene>
<evidence type="ECO:0000259" key="1">
    <source>
        <dbReference type="PROSITE" id="PS51819"/>
    </source>
</evidence>
<dbReference type="PANTHER" id="PTHR33993">
    <property type="entry name" value="GLYOXALASE-RELATED"/>
    <property type="match status" value="1"/>
</dbReference>
<dbReference type="InterPro" id="IPR037523">
    <property type="entry name" value="VOC_core"/>
</dbReference>